<dbReference type="PATRIC" id="fig|1247726.3.peg.3980"/>
<dbReference type="EMBL" id="CP003915">
    <property type="protein sequence ID" value="AHG65658.1"/>
    <property type="molecule type" value="Genomic_DNA"/>
</dbReference>
<evidence type="ECO:0008006" key="3">
    <source>
        <dbReference type="Google" id="ProtNLM"/>
    </source>
</evidence>
<name>W0PKY7_ADVMD</name>
<dbReference type="OrthoDB" id="308644at2"/>
<dbReference type="AlphaFoldDB" id="W0PKY7"/>
<evidence type="ECO:0000313" key="2">
    <source>
        <dbReference type="Proteomes" id="UP000019095"/>
    </source>
</evidence>
<sequence length="89" mass="10131">MAGLMKILAKMKNEPANVRFSELVKICTHFFGKPRFSSSSHMIFKTPWHGDPRVNIQNSNGKAKTYQVKQVLTALEQLNNAKSMLDHEN</sequence>
<protein>
    <recommendedName>
        <fullName evidence="3">Toxin HicA</fullName>
    </recommendedName>
</protein>
<accession>W0PKY7</accession>
<keyword evidence="2" id="KW-1185">Reference proteome</keyword>
<gene>
    <name evidence="1" type="ORF">MIM_c35990</name>
</gene>
<proteinExistence type="predicted"/>
<organism evidence="1 2">
    <name type="scientific">Advenella mimigardefordensis (strain DSM 17166 / LMG 22922 / DPN7)</name>
    <dbReference type="NCBI Taxonomy" id="1247726"/>
    <lineage>
        <taxon>Bacteria</taxon>
        <taxon>Pseudomonadati</taxon>
        <taxon>Pseudomonadota</taxon>
        <taxon>Betaproteobacteria</taxon>
        <taxon>Burkholderiales</taxon>
        <taxon>Alcaligenaceae</taxon>
    </lineage>
</organism>
<evidence type="ECO:0000313" key="1">
    <source>
        <dbReference type="EMBL" id="AHG65658.1"/>
    </source>
</evidence>
<dbReference type="Proteomes" id="UP000019095">
    <property type="component" value="Chromosome"/>
</dbReference>
<reference evidence="1 2" key="1">
    <citation type="journal article" date="2014" name="Microbiology">
        <title>Unravelling the complete genome sequence of Advenella mimigardefordensis strain DPN7T and novel insights in the catabolism of the xenobiotic polythioester precursor 3,3'-dithiodipropionate.</title>
        <authorList>
            <person name="Wubbeler J.H."/>
            <person name="Hiessl S."/>
            <person name="Schuldes J."/>
            <person name="Thurmer A."/>
            <person name="Daniel R."/>
            <person name="Steinbuchel A."/>
        </authorList>
    </citation>
    <scope>NUCLEOTIDE SEQUENCE [LARGE SCALE GENOMIC DNA]</scope>
    <source>
        <strain evidence="2">DSM 17166 / LMG 22922 / DPN7</strain>
    </source>
</reference>
<dbReference type="KEGG" id="amim:MIM_c35990"/>
<dbReference type="STRING" id="1247726.MIM_c35990"/>
<dbReference type="RefSeq" id="WP_025374356.1">
    <property type="nucleotide sequence ID" value="NZ_CP003915.1"/>
</dbReference>
<dbReference type="HOGENOM" id="CLU_164851_1_0_4"/>
<dbReference type="eggNOG" id="ENOG5032YNH">
    <property type="taxonomic scope" value="Bacteria"/>
</dbReference>